<dbReference type="EMBL" id="VKDB01000003">
    <property type="protein sequence ID" value="TSA87250.1"/>
    <property type="molecule type" value="Genomic_DNA"/>
</dbReference>
<feature type="compositionally biased region" description="Basic residues" evidence="1">
    <location>
        <begin position="11"/>
        <end position="22"/>
    </location>
</feature>
<dbReference type="Proteomes" id="UP000316092">
    <property type="component" value="Unassembled WGS sequence"/>
</dbReference>
<name>A0A553V429_9DEIO</name>
<evidence type="ECO:0000256" key="2">
    <source>
        <dbReference type="SAM" id="Phobius"/>
    </source>
</evidence>
<feature type="compositionally biased region" description="Low complexity" evidence="1">
    <location>
        <begin position="126"/>
        <end position="136"/>
    </location>
</feature>
<feature type="region of interest" description="Disordered" evidence="1">
    <location>
        <begin position="1"/>
        <end position="76"/>
    </location>
</feature>
<proteinExistence type="predicted"/>
<keyword evidence="4" id="KW-1185">Reference proteome</keyword>
<feature type="region of interest" description="Disordered" evidence="1">
    <location>
        <begin position="114"/>
        <end position="136"/>
    </location>
</feature>
<feature type="transmembrane region" description="Helical" evidence="2">
    <location>
        <begin position="88"/>
        <end position="107"/>
    </location>
</feature>
<keyword evidence="2" id="KW-1133">Transmembrane helix</keyword>
<feature type="compositionally biased region" description="Low complexity" evidence="1">
    <location>
        <begin position="23"/>
        <end position="75"/>
    </location>
</feature>
<accession>A0A553V429</accession>
<dbReference type="AlphaFoldDB" id="A0A553V429"/>
<evidence type="ECO:0000313" key="4">
    <source>
        <dbReference type="Proteomes" id="UP000316092"/>
    </source>
</evidence>
<protein>
    <submittedName>
        <fullName evidence="3">Uncharacterized protein</fullName>
    </submittedName>
</protein>
<dbReference type="RefSeq" id="WP_143719794.1">
    <property type="nucleotide sequence ID" value="NZ_VKDB01000003.1"/>
</dbReference>
<organism evidence="3 4">
    <name type="scientific">Deinococcus detaillensis</name>
    <dbReference type="NCBI Taxonomy" id="2592048"/>
    <lineage>
        <taxon>Bacteria</taxon>
        <taxon>Thermotogati</taxon>
        <taxon>Deinococcota</taxon>
        <taxon>Deinococci</taxon>
        <taxon>Deinococcales</taxon>
        <taxon>Deinococcaceae</taxon>
        <taxon>Deinococcus</taxon>
    </lineage>
</organism>
<keyword evidence="2" id="KW-0472">Membrane</keyword>
<evidence type="ECO:0000313" key="3">
    <source>
        <dbReference type="EMBL" id="TSA87250.1"/>
    </source>
</evidence>
<evidence type="ECO:0000256" key="1">
    <source>
        <dbReference type="SAM" id="MobiDB-lite"/>
    </source>
</evidence>
<sequence length="136" mass="13873">MTDLEAGGAAKPKRASKPRQKKAVSVTVVTPTTGGLTATNTASAASPAAAKPSPLQGASKSPASKRSAPRAAARPTKFRAAGPHLNDWLSFILLALLIVGAVGVYQWRGEAAKLPTAGQTPPPQMTTPQTAGQPRL</sequence>
<keyword evidence="2" id="KW-0812">Transmembrane</keyword>
<gene>
    <name evidence="3" type="ORF">FNU79_05035</name>
</gene>
<reference evidence="3 4" key="1">
    <citation type="submission" date="2019-07" db="EMBL/GenBank/DDBJ databases">
        <title>Deinococcus detaillus sp. nov., isolated from humus soil in Antarctica.</title>
        <authorList>
            <person name="Zhang K."/>
        </authorList>
    </citation>
    <scope>NUCLEOTIDE SEQUENCE [LARGE SCALE GENOMIC DNA]</scope>
    <source>
        <strain evidence="3 4">H1</strain>
    </source>
</reference>
<comment type="caution">
    <text evidence="3">The sequence shown here is derived from an EMBL/GenBank/DDBJ whole genome shotgun (WGS) entry which is preliminary data.</text>
</comment>